<comment type="caution">
    <text evidence="1">The sequence shown here is derived from an EMBL/GenBank/DDBJ whole genome shotgun (WGS) entry which is preliminary data.</text>
</comment>
<dbReference type="AlphaFoldDB" id="A0A3N0XSF4"/>
<reference evidence="1 2" key="1">
    <citation type="submission" date="2018-10" db="EMBL/GenBank/DDBJ databases">
        <title>Genome assembly for a Yunnan-Guizhou Plateau 3E fish, Anabarilius grahami (Regan), and its evolutionary and genetic applications.</title>
        <authorList>
            <person name="Jiang W."/>
        </authorList>
    </citation>
    <scope>NUCLEOTIDE SEQUENCE [LARGE SCALE GENOMIC DNA]</scope>
    <source>
        <strain evidence="1">AG-KIZ</strain>
        <tissue evidence="1">Muscle</tissue>
    </source>
</reference>
<sequence>MDTTGASKEFSGVRFAKAPEANHRLTHLWVSQHHVYKLQQLNGESIDGLIHPKIDQTVFSEMSVIFGVVFYPELQAAFNIQPQAWPQPSSEFACLKLFVLACPDINTAGEL</sequence>
<keyword evidence="2" id="KW-1185">Reference proteome</keyword>
<organism evidence="1 2">
    <name type="scientific">Anabarilius grahami</name>
    <name type="common">Kanglang fish</name>
    <name type="synonym">Barilius grahami</name>
    <dbReference type="NCBI Taxonomy" id="495550"/>
    <lineage>
        <taxon>Eukaryota</taxon>
        <taxon>Metazoa</taxon>
        <taxon>Chordata</taxon>
        <taxon>Craniata</taxon>
        <taxon>Vertebrata</taxon>
        <taxon>Euteleostomi</taxon>
        <taxon>Actinopterygii</taxon>
        <taxon>Neopterygii</taxon>
        <taxon>Teleostei</taxon>
        <taxon>Ostariophysi</taxon>
        <taxon>Cypriniformes</taxon>
        <taxon>Xenocyprididae</taxon>
        <taxon>Xenocypridinae</taxon>
        <taxon>Xenocypridinae incertae sedis</taxon>
        <taxon>Anabarilius</taxon>
    </lineage>
</organism>
<proteinExistence type="predicted"/>
<gene>
    <name evidence="1" type="ORF">DPX16_13631</name>
</gene>
<evidence type="ECO:0000313" key="1">
    <source>
        <dbReference type="EMBL" id="ROJ29187.1"/>
    </source>
</evidence>
<dbReference type="EMBL" id="RJVU01062584">
    <property type="protein sequence ID" value="ROJ29187.1"/>
    <property type="molecule type" value="Genomic_DNA"/>
</dbReference>
<evidence type="ECO:0000313" key="2">
    <source>
        <dbReference type="Proteomes" id="UP000281406"/>
    </source>
</evidence>
<dbReference type="Proteomes" id="UP000281406">
    <property type="component" value="Unassembled WGS sequence"/>
</dbReference>
<name>A0A3N0XSF4_ANAGA</name>
<accession>A0A3N0XSF4</accession>
<protein>
    <submittedName>
        <fullName evidence="1">Uncharacterized protein</fullName>
    </submittedName>
</protein>